<keyword evidence="4" id="KW-1185">Reference proteome</keyword>
<feature type="region of interest" description="Disordered" evidence="1">
    <location>
        <begin position="181"/>
        <end position="251"/>
    </location>
</feature>
<dbReference type="HOGENOM" id="CLU_1107202_0_0_1"/>
<dbReference type="AlphaFoldDB" id="J3PKY8"/>
<reference evidence="3" key="5">
    <citation type="submission" date="2018-04" db="UniProtKB">
        <authorList>
            <consortium name="EnsemblFungi"/>
        </authorList>
    </citation>
    <scope>IDENTIFICATION</scope>
    <source>
        <strain evidence="3">R3-111a-1</strain>
    </source>
</reference>
<dbReference type="EnsemblFungi" id="EJT68206">
    <property type="protein sequence ID" value="EJT68206"/>
    <property type="gene ID" value="GGTG_14214"/>
</dbReference>
<organism evidence="2">
    <name type="scientific">Gaeumannomyces tritici (strain R3-111a-1)</name>
    <name type="common">Wheat and barley take-all root rot fungus</name>
    <name type="synonym">Gaeumannomyces graminis var. tritici</name>
    <dbReference type="NCBI Taxonomy" id="644352"/>
    <lineage>
        <taxon>Eukaryota</taxon>
        <taxon>Fungi</taxon>
        <taxon>Dikarya</taxon>
        <taxon>Ascomycota</taxon>
        <taxon>Pezizomycotina</taxon>
        <taxon>Sordariomycetes</taxon>
        <taxon>Sordariomycetidae</taxon>
        <taxon>Magnaporthales</taxon>
        <taxon>Magnaporthaceae</taxon>
        <taxon>Gaeumannomyces</taxon>
    </lineage>
</organism>
<feature type="region of interest" description="Disordered" evidence="1">
    <location>
        <begin position="68"/>
        <end position="93"/>
    </location>
</feature>
<accession>J3PKY8</accession>
<protein>
    <submittedName>
        <fullName evidence="2 3">Uncharacterized protein</fullName>
    </submittedName>
</protein>
<proteinExistence type="predicted"/>
<evidence type="ECO:0000313" key="4">
    <source>
        <dbReference type="Proteomes" id="UP000006039"/>
    </source>
</evidence>
<reference evidence="3" key="4">
    <citation type="journal article" date="2015" name="G3 (Bethesda)">
        <title>Genome sequences of three phytopathogenic species of the Magnaporthaceae family of fungi.</title>
        <authorList>
            <person name="Okagaki L.H."/>
            <person name="Nunes C.C."/>
            <person name="Sailsbery J."/>
            <person name="Clay B."/>
            <person name="Brown D."/>
            <person name="John T."/>
            <person name="Oh Y."/>
            <person name="Young N."/>
            <person name="Fitzgerald M."/>
            <person name="Haas B.J."/>
            <person name="Zeng Q."/>
            <person name="Young S."/>
            <person name="Adiconis X."/>
            <person name="Fan L."/>
            <person name="Levin J.Z."/>
            <person name="Mitchell T.K."/>
            <person name="Okubara P.A."/>
            <person name="Farman M.L."/>
            <person name="Kohn L.M."/>
            <person name="Birren B."/>
            <person name="Ma L.-J."/>
            <person name="Dean R.A."/>
        </authorList>
    </citation>
    <scope>NUCLEOTIDE SEQUENCE</scope>
    <source>
        <strain evidence="3">R3-111a-1</strain>
    </source>
</reference>
<dbReference type="Proteomes" id="UP000006039">
    <property type="component" value="Unassembled WGS sequence"/>
</dbReference>
<dbReference type="EMBL" id="GL385575">
    <property type="protein sequence ID" value="EJT68206.1"/>
    <property type="molecule type" value="Genomic_DNA"/>
</dbReference>
<feature type="region of interest" description="Disordered" evidence="1">
    <location>
        <begin position="1"/>
        <end position="23"/>
    </location>
</feature>
<gene>
    <name evidence="3" type="primary">20354672</name>
    <name evidence="2" type="ORF">GGTG_14214</name>
</gene>
<reference evidence="4" key="1">
    <citation type="submission" date="2010-07" db="EMBL/GenBank/DDBJ databases">
        <title>The genome sequence of Gaeumannomyces graminis var. tritici strain R3-111a-1.</title>
        <authorList>
            <consortium name="The Broad Institute Genome Sequencing Platform"/>
            <person name="Ma L.-J."/>
            <person name="Dead R."/>
            <person name="Young S."/>
            <person name="Zeng Q."/>
            <person name="Koehrsen M."/>
            <person name="Alvarado L."/>
            <person name="Berlin A."/>
            <person name="Chapman S.B."/>
            <person name="Chen Z."/>
            <person name="Freedman E."/>
            <person name="Gellesch M."/>
            <person name="Goldberg J."/>
            <person name="Griggs A."/>
            <person name="Gujja S."/>
            <person name="Heilman E.R."/>
            <person name="Heiman D."/>
            <person name="Hepburn T."/>
            <person name="Howarth C."/>
            <person name="Jen D."/>
            <person name="Larson L."/>
            <person name="Mehta T."/>
            <person name="Neiman D."/>
            <person name="Pearson M."/>
            <person name="Roberts A."/>
            <person name="Saif S."/>
            <person name="Shea T."/>
            <person name="Shenoy N."/>
            <person name="Sisk P."/>
            <person name="Stolte C."/>
            <person name="Sykes S."/>
            <person name="Walk T."/>
            <person name="White J."/>
            <person name="Yandava C."/>
            <person name="Haas B."/>
            <person name="Nusbaum C."/>
            <person name="Birren B."/>
        </authorList>
    </citation>
    <scope>NUCLEOTIDE SEQUENCE [LARGE SCALE GENOMIC DNA]</scope>
    <source>
        <strain evidence="4">R3-111a-1</strain>
    </source>
</reference>
<feature type="compositionally biased region" description="Pro residues" evidence="1">
    <location>
        <begin position="239"/>
        <end position="251"/>
    </location>
</feature>
<evidence type="ECO:0000256" key="1">
    <source>
        <dbReference type="SAM" id="MobiDB-lite"/>
    </source>
</evidence>
<evidence type="ECO:0000313" key="3">
    <source>
        <dbReference type="EnsemblFungi" id="EJT68206"/>
    </source>
</evidence>
<reference evidence="2" key="3">
    <citation type="submission" date="2010-09" db="EMBL/GenBank/DDBJ databases">
        <title>Annotation of Gaeumannomyces graminis var. tritici R3-111a-1.</title>
        <authorList>
            <consortium name="The Broad Institute Genome Sequencing Platform"/>
            <person name="Ma L.-J."/>
            <person name="Dead R."/>
            <person name="Young S.K."/>
            <person name="Zeng Q."/>
            <person name="Gargeya S."/>
            <person name="Fitzgerald M."/>
            <person name="Haas B."/>
            <person name="Abouelleil A."/>
            <person name="Alvarado L."/>
            <person name="Arachchi H.M."/>
            <person name="Berlin A."/>
            <person name="Brown A."/>
            <person name="Chapman S.B."/>
            <person name="Chen Z."/>
            <person name="Dunbar C."/>
            <person name="Freedman E."/>
            <person name="Gearin G."/>
            <person name="Gellesch M."/>
            <person name="Goldberg J."/>
            <person name="Griggs A."/>
            <person name="Gujja S."/>
            <person name="Heiman D."/>
            <person name="Howarth C."/>
            <person name="Larson L."/>
            <person name="Lui A."/>
            <person name="MacDonald P.J.P."/>
            <person name="Mehta T."/>
            <person name="Montmayeur A."/>
            <person name="Murphy C."/>
            <person name="Neiman D."/>
            <person name="Pearson M."/>
            <person name="Priest M."/>
            <person name="Roberts A."/>
            <person name="Saif S."/>
            <person name="Shea T."/>
            <person name="Shenoy N."/>
            <person name="Sisk P."/>
            <person name="Stolte C."/>
            <person name="Sykes S."/>
            <person name="Yandava C."/>
            <person name="Wortman J."/>
            <person name="Nusbaum C."/>
            <person name="Birren B."/>
        </authorList>
    </citation>
    <scope>NUCLEOTIDE SEQUENCE</scope>
    <source>
        <strain evidence="2">R3-111a-1</strain>
    </source>
</reference>
<name>J3PKY8_GAET3</name>
<dbReference type="RefSeq" id="XP_009230405.1">
    <property type="nucleotide sequence ID" value="XM_009232141.1"/>
</dbReference>
<dbReference type="VEuPathDB" id="FungiDB:GGTG_14214"/>
<sequence length="251" mass="27612">MEGPFLGGGDRPDPGRLPSQTNLDGFEVKRKICVDRTDDTRIENRLDPVRELPREFHLDARWNRAEEVHGATGATPSCAQQQQQRRQARSIDQAVGPSLRWPLESEASRAPANSDASSLFAICSWQHRDPARHGLCALHTAHGTLHTRLHHSPATTLPFFFPLVLVFDLFDSIPVWPAHFSLNGPRPTPSSITRRRQAANDEQATRDGGCDLPSPKRLLSPTHQAISSHLGALSAACPARPPPPDDTPTHA</sequence>
<evidence type="ECO:0000313" key="2">
    <source>
        <dbReference type="EMBL" id="EJT68206.1"/>
    </source>
</evidence>
<dbReference type="GeneID" id="20354672"/>
<reference evidence="2" key="2">
    <citation type="submission" date="2010-07" db="EMBL/GenBank/DDBJ databases">
        <authorList>
            <consortium name="The Broad Institute Genome Sequencing Platform"/>
            <consortium name="Broad Institute Genome Sequencing Center for Infectious Disease"/>
            <person name="Ma L.-J."/>
            <person name="Dead R."/>
            <person name="Young S."/>
            <person name="Zeng Q."/>
            <person name="Koehrsen M."/>
            <person name="Alvarado L."/>
            <person name="Berlin A."/>
            <person name="Chapman S.B."/>
            <person name="Chen Z."/>
            <person name="Freedman E."/>
            <person name="Gellesch M."/>
            <person name="Goldberg J."/>
            <person name="Griggs A."/>
            <person name="Gujja S."/>
            <person name="Heilman E.R."/>
            <person name="Heiman D."/>
            <person name="Hepburn T."/>
            <person name="Howarth C."/>
            <person name="Jen D."/>
            <person name="Larson L."/>
            <person name="Mehta T."/>
            <person name="Neiman D."/>
            <person name="Pearson M."/>
            <person name="Roberts A."/>
            <person name="Saif S."/>
            <person name="Shea T."/>
            <person name="Shenoy N."/>
            <person name="Sisk P."/>
            <person name="Stolte C."/>
            <person name="Sykes S."/>
            <person name="Walk T."/>
            <person name="White J."/>
            <person name="Yandava C."/>
            <person name="Haas B."/>
            <person name="Nusbaum C."/>
            <person name="Birren B."/>
        </authorList>
    </citation>
    <scope>NUCLEOTIDE SEQUENCE</scope>
    <source>
        <strain evidence="2">R3-111a-1</strain>
    </source>
</reference>